<dbReference type="Proteomes" id="UP001055811">
    <property type="component" value="Linkage Group LG05"/>
</dbReference>
<sequence>MTDASPVLHTYTRKHHETSTSMADPFLSFFSLTLFLLLNLSYISSLPTVSISHIDSNQTLVCALTKSPAQQQTHLNCTTTNSPAGFQLPVNDGNRYSFVGIVGGAGFLCALSSPSLNPSAARTSFLVCWRFLPNGSTVYKRIYLGPSLKDIDSGDSHVCGIVSGTNQLVCWQWDQFNDNPILNRSKFHSSITVGENHVCGFSQSGEITCLGDNSNNFNITNSSPVGNYSAISAGYNRVCAVNSTGGLDCWGDTMISKPNGVFKSVSMGDNRFCAIRDDGTVLCWGENGFSLPENLRQVSFESLQVNRGVFCGILTLNYSLYCWGNESLNSNSIIFGDVLPGLCTTTCDCGTIPNYGTFCSGTLMICKPCVYNQSPPESLLPSVPPLLPPRSNGGWSTKMIAYLVVGIVGGSSFLIVLCFFFFRFCKSNEGSRVHDSGPMENIQIASQLQASNRILVKKLSHLISTGNANHLEEFTLQTIIDATNGFSDENRIGIGSFGVVYRAILPNGQTVAVKRAESTSTSSFPGGTKKRQEDTNNAFVNELEFLSRVNHKNLVQLLGFCEENNELVLVYEFMENGSLHDHLHDFYSSNVMSWPDRIKLALDAARGVEYLHEYADPPIIHRDIKSSNILLDGDWTGKVSDFGLSLLGPPDDGSHLSLRAAGTVGYMDPEYYKFEQLTAKSDVYSFGVVLLEVLSGLRAIHKNEEGERRNVVDVVVPYIVHEEIHRILDHKVPPPTPFEIEAVKYVGYLAVDCVTLEGKDRPTMSEVVSCLERALTACSTVPVFSRSSDGSLHE</sequence>
<comment type="caution">
    <text evidence="1">The sequence shown here is derived from an EMBL/GenBank/DDBJ whole genome shotgun (WGS) entry which is preliminary data.</text>
</comment>
<reference evidence="2" key="1">
    <citation type="journal article" date="2022" name="Mol. Ecol. Resour.">
        <title>The genomes of chicory, endive, great burdock and yacon provide insights into Asteraceae palaeo-polyploidization history and plant inulin production.</title>
        <authorList>
            <person name="Fan W."/>
            <person name="Wang S."/>
            <person name="Wang H."/>
            <person name="Wang A."/>
            <person name="Jiang F."/>
            <person name="Liu H."/>
            <person name="Zhao H."/>
            <person name="Xu D."/>
            <person name="Zhang Y."/>
        </authorList>
    </citation>
    <scope>NUCLEOTIDE SEQUENCE [LARGE SCALE GENOMIC DNA]</scope>
    <source>
        <strain evidence="2">cv. Punajuju</strain>
    </source>
</reference>
<name>A0ACB9CSM4_CICIN</name>
<protein>
    <submittedName>
        <fullName evidence="1">Uncharacterized protein</fullName>
    </submittedName>
</protein>
<accession>A0ACB9CSM4</accession>
<evidence type="ECO:0000313" key="2">
    <source>
        <dbReference type="Proteomes" id="UP001055811"/>
    </source>
</evidence>
<proteinExistence type="predicted"/>
<evidence type="ECO:0000313" key="1">
    <source>
        <dbReference type="EMBL" id="KAI3737267.1"/>
    </source>
</evidence>
<dbReference type="EMBL" id="CM042013">
    <property type="protein sequence ID" value="KAI3737267.1"/>
    <property type="molecule type" value="Genomic_DNA"/>
</dbReference>
<organism evidence="1 2">
    <name type="scientific">Cichorium intybus</name>
    <name type="common">Chicory</name>
    <dbReference type="NCBI Taxonomy" id="13427"/>
    <lineage>
        <taxon>Eukaryota</taxon>
        <taxon>Viridiplantae</taxon>
        <taxon>Streptophyta</taxon>
        <taxon>Embryophyta</taxon>
        <taxon>Tracheophyta</taxon>
        <taxon>Spermatophyta</taxon>
        <taxon>Magnoliopsida</taxon>
        <taxon>eudicotyledons</taxon>
        <taxon>Gunneridae</taxon>
        <taxon>Pentapetalae</taxon>
        <taxon>asterids</taxon>
        <taxon>campanulids</taxon>
        <taxon>Asterales</taxon>
        <taxon>Asteraceae</taxon>
        <taxon>Cichorioideae</taxon>
        <taxon>Cichorieae</taxon>
        <taxon>Cichoriinae</taxon>
        <taxon>Cichorium</taxon>
    </lineage>
</organism>
<gene>
    <name evidence="1" type="ORF">L2E82_27264</name>
</gene>
<reference evidence="1 2" key="2">
    <citation type="journal article" date="2022" name="Mol. Ecol. Resour.">
        <title>The genomes of chicory, endive, great burdock and yacon provide insights into Asteraceae paleo-polyploidization history and plant inulin production.</title>
        <authorList>
            <person name="Fan W."/>
            <person name="Wang S."/>
            <person name="Wang H."/>
            <person name="Wang A."/>
            <person name="Jiang F."/>
            <person name="Liu H."/>
            <person name="Zhao H."/>
            <person name="Xu D."/>
            <person name="Zhang Y."/>
        </authorList>
    </citation>
    <scope>NUCLEOTIDE SEQUENCE [LARGE SCALE GENOMIC DNA]</scope>
    <source>
        <strain evidence="2">cv. Punajuju</strain>
        <tissue evidence="1">Leaves</tissue>
    </source>
</reference>
<keyword evidence="2" id="KW-1185">Reference proteome</keyword>